<gene>
    <name evidence="2" type="ORF">EJB05_55407</name>
</gene>
<dbReference type="EMBL" id="RWGY01000741">
    <property type="protein sequence ID" value="TVT99231.1"/>
    <property type="molecule type" value="Genomic_DNA"/>
</dbReference>
<dbReference type="Gramene" id="TVT99231">
    <property type="protein sequence ID" value="TVT99231"/>
    <property type="gene ID" value="EJB05_55407"/>
</dbReference>
<reference evidence="2 3" key="1">
    <citation type="journal article" date="2019" name="Sci. Rep.">
        <title>A high-quality genome of Eragrostis curvula grass provides insights into Poaceae evolution and supports new strategies to enhance forage quality.</title>
        <authorList>
            <person name="Carballo J."/>
            <person name="Santos B.A.C.M."/>
            <person name="Zappacosta D."/>
            <person name="Garbus I."/>
            <person name="Selva J.P."/>
            <person name="Gallo C.A."/>
            <person name="Diaz A."/>
            <person name="Albertini E."/>
            <person name="Caccamo M."/>
            <person name="Echenique V."/>
        </authorList>
    </citation>
    <scope>NUCLEOTIDE SEQUENCE [LARGE SCALE GENOMIC DNA]</scope>
    <source>
        <strain evidence="3">cv. Victoria</strain>
        <tissue evidence="2">Leaf</tissue>
    </source>
</reference>
<dbReference type="AlphaFoldDB" id="A0A5J9SJT1"/>
<feature type="non-terminal residue" evidence="2">
    <location>
        <position position="1"/>
    </location>
</feature>
<keyword evidence="3" id="KW-1185">Reference proteome</keyword>
<evidence type="ECO:0000256" key="1">
    <source>
        <dbReference type="SAM" id="MobiDB-lite"/>
    </source>
</evidence>
<feature type="region of interest" description="Disordered" evidence="1">
    <location>
        <begin position="50"/>
        <end position="71"/>
    </location>
</feature>
<evidence type="ECO:0000313" key="2">
    <source>
        <dbReference type="EMBL" id="TVT99231.1"/>
    </source>
</evidence>
<sequence>MFLTKPTINTYTSEWNEYYLCSCLQLLLRGVLIFHHIVVSVDVLVHHGQGPGHTLSRSRSRPTHRQKAATTPTVRLRHQQSPLLPLLLREVLISHHIVAFLDVLFHRSHGRGHDSTIRHLPAPLKAAPHTARLNVIPPSSS</sequence>
<name>A0A5J9SJT1_9POAL</name>
<evidence type="ECO:0000313" key="3">
    <source>
        <dbReference type="Proteomes" id="UP000324897"/>
    </source>
</evidence>
<dbReference type="Proteomes" id="UP000324897">
    <property type="component" value="Unassembled WGS sequence"/>
</dbReference>
<comment type="caution">
    <text evidence="2">The sequence shown here is derived from an EMBL/GenBank/DDBJ whole genome shotgun (WGS) entry which is preliminary data.</text>
</comment>
<organism evidence="2 3">
    <name type="scientific">Eragrostis curvula</name>
    <name type="common">weeping love grass</name>
    <dbReference type="NCBI Taxonomy" id="38414"/>
    <lineage>
        <taxon>Eukaryota</taxon>
        <taxon>Viridiplantae</taxon>
        <taxon>Streptophyta</taxon>
        <taxon>Embryophyta</taxon>
        <taxon>Tracheophyta</taxon>
        <taxon>Spermatophyta</taxon>
        <taxon>Magnoliopsida</taxon>
        <taxon>Liliopsida</taxon>
        <taxon>Poales</taxon>
        <taxon>Poaceae</taxon>
        <taxon>PACMAD clade</taxon>
        <taxon>Chloridoideae</taxon>
        <taxon>Eragrostideae</taxon>
        <taxon>Eragrostidinae</taxon>
        <taxon>Eragrostis</taxon>
    </lineage>
</organism>
<proteinExistence type="predicted"/>
<feature type="compositionally biased region" description="Basic residues" evidence="1">
    <location>
        <begin position="56"/>
        <end position="67"/>
    </location>
</feature>
<accession>A0A5J9SJT1</accession>
<protein>
    <submittedName>
        <fullName evidence="2">Uncharacterized protein</fullName>
    </submittedName>
</protein>